<sequence>MSRWHDLDRRVHHVCATLTLPVSHCGGSWSRRPWSLAWGEAVGASSCSTRQRVVVMDAVVISSHGRGPIR</sequence>
<dbReference type="EMBL" id="ML992506">
    <property type="protein sequence ID" value="KAF2223744.1"/>
    <property type="molecule type" value="Genomic_DNA"/>
</dbReference>
<reference evidence="2" key="1">
    <citation type="journal article" date="2020" name="Stud. Mycol.">
        <title>101 Dothideomycetes genomes: A test case for predicting lifestyles and emergence of pathogens.</title>
        <authorList>
            <person name="Haridas S."/>
            <person name="Albert R."/>
            <person name="Binder M."/>
            <person name="Bloem J."/>
            <person name="LaButti K."/>
            <person name="Salamov A."/>
            <person name="Andreopoulos B."/>
            <person name="Baker S."/>
            <person name="Barry K."/>
            <person name="Bills G."/>
            <person name="Bluhm B."/>
            <person name="Cannon C."/>
            <person name="Castanera R."/>
            <person name="Culley D."/>
            <person name="Daum C."/>
            <person name="Ezra D."/>
            <person name="Gonzalez J."/>
            <person name="Henrissat B."/>
            <person name="Kuo A."/>
            <person name="Liang C."/>
            <person name="Lipzen A."/>
            <person name="Lutzoni F."/>
            <person name="Magnuson J."/>
            <person name="Mondo S."/>
            <person name="Nolan M."/>
            <person name="Ohm R."/>
            <person name="Pangilinan J."/>
            <person name="Park H.-J."/>
            <person name="Ramirez L."/>
            <person name="Alfaro M."/>
            <person name="Sun H."/>
            <person name="Tritt A."/>
            <person name="Yoshinaga Y."/>
            <person name="Zwiers L.-H."/>
            <person name="Turgeon B."/>
            <person name="Goodwin S."/>
            <person name="Spatafora J."/>
            <person name="Crous P."/>
            <person name="Grigoriev I."/>
        </authorList>
    </citation>
    <scope>NUCLEOTIDE SEQUENCE [LARGE SCALE GENOMIC DNA]</scope>
    <source>
        <strain evidence="2">CECT 20119</strain>
    </source>
</reference>
<dbReference type="AlphaFoldDB" id="A0A6A6GDE1"/>
<evidence type="ECO:0000313" key="2">
    <source>
        <dbReference type="Proteomes" id="UP000799538"/>
    </source>
</evidence>
<name>A0A6A6GDE1_9PEZI</name>
<accession>A0A6A6GDE1</accession>
<dbReference type="Proteomes" id="UP000799538">
    <property type="component" value="Unassembled WGS sequence"/>
</dbReference>
<proteinExistence type="predicted"/>
<gene>
    <name evidence="1" type="ORF">BDZ85DRAFT_262110</name>
</gene>
<evidence type="ECO:0000313" key="1">
    <source>
        <dbReference type="EMBL" id="KAF2223744.1"/>
    </source>
</evidence>
<protein>
    <submittedName>
        <fullName evidence="1">Uncharacterized protein</fullName>
    </submittedName>
</protein>
<organism evidence="1 2">
    <name type="scientific">Elsinoe ampelina</name>
    <dbReference type="NCBI Taxonomy" id="302913"/>
    <lineage>
        <taxon>Eukaryota</taxon>
        <taxon>Fungi</taxon>
        <taxon>Dikarya</taxon>
        <taxon>Ascomycota</taxon>
        <taxon>Pezizomycotina</taxon>
        <taxon>Dothideomycetes</taxon>
        <taxon>Dothideomycetidae</taxon>
        <taxon>Myriangiales</taxon>
        <taxon>Elsinoaceae</taxon>
        <taxon>Elsinoe</taxon>
    </lineage>
</organism>
<keyword evidence="2" id="KW-1185">Reference proteome</keyword>